<dbReference type="PANTHER" id="PTHR18964:SF149">
    <property type="entry name" value="BIFUNCTIONAL UDP-N-ACETYLGLUCOSAMINE 2-EPIMERASE_N-ACETYLMANNOSAMINE KINASE"/>
    <property type="match status" value="1"/>
</dbReference>
<sequence>MYYGVDIGGTKIELAVFSPQLRLLDKWRIATQGDDYQSFLASLALQISEADRRWPAESGIPGTVGIALPGVIRADGTVVSSNVPCLNQRKVAEDLGALLSRPVALGNGCRCFALSEALLGAGKDHARVLGLILGTGLGGGICIEGRLITGAHCLAGEFGHQGMAASVLLRHGLPLYDCGCGLKGCAETYVSGTGLGRIYRAFGGEGDTYAWLAALRAGDAIAKRSFDAYLDALGSVLAGQILSLDPDIFVFGGGLSEVPEILAALPQATARHMFNGVQLPEFCAAQFGAASGVRGAAMLGKALATRVEQSNSVSANEQVADMDTLLTGGWHEQQH</sequence>
<dbReference type="RefSeq" id="WP_115390567.1">
    <property type="nucleotide sequence ID" value="NZ_JADZHC010000041.1"/>
</dbReference>
<evidence type="ECO:0000256" key="1">
    <source>
        <dbReference type="ARBA" id="ARBA00006479"/>
    </source>
</evidence>
<proteinExistence type="inferred from homology"/>
<dbReference type="PROSITE" id="PS01125">
    <property type="entry name" value="ROK"/>
    <property type="match status" value="1"/>
</dbReference>
<dbReference type="EMBL" id="UGYO01000002">
    <property type="protein sequence ID" value="SUJ12680.1"/>
    <property type="molecule type" value="Genomic_DNA"/>
</dbReference>
<comment type="similarity">
    <text evidence="1">Belongs to the ROK (NagC/XylR) family.</text>
</comment>
<keyword evidence="4" id="KW-1185">Reference proteome</keyword>
<name>A0A380C4M8_9GAMM</name>
<dbReference type="EC" id="2.7.1.59" evidence="3"/>
<dbReference type="SUPFAM" id="SSF53067">
    <property type="entry name" value="Actin-like ATPase domain"/>
    <property type="match status" value="1"/>
</dbReference>
<dbReference type="CDD" id="cd24057">
    <property type="entry name" value="ASKHA_NBD_ROK_NAGK"/>
    <property type="match status" value="1"/>
</dbReference>
<dbReference type="AlphaFoldDB" id="A0A380C4M8"/>
<keyword evidence="3" id="KW-0418">Kinase</keyword>
<keyword evidence="2" id="KW-0119">Carbohydrate metabolism</keyword>
<dbReference type="InterPro" id="IPR043129">
    <property type="entry name" value="ATPase_NBD"/>
</dbReference>
<dbReference type="Gene3D" id="3.30.420.40">
    <property type="match status" value="2"/>
</dbReference>
<dbReference type="InterPro" id="IPR049874">
    <property type="entry name" value="ROK_cs"/>
</dbReference>
<dbReference type="InterPro" id="IPR000600">
    <property type="entry name" value="ROK"/>
</dbReference>
<evidence type="ECO:0000256" key="2">
    <source>
        <dbReference type="ARBA" id="ARBA00023277"/>
    </source>
</evidence>
<evidence type="ECO:0000313" key="3">
    <source>
        <dbReference type="EMBL" id="SUJ12680.1"/>
    </source>
</evidence>
<dbReference type="PANTHER" id="PTHR18964">
    <property type="entry name" value="ROK (REPRESSOR, ORF, KINASE) FAMILY"/>
    <property type="match status" value="1"/>
</dbReference>
<organism evidence="3 4">
    <name type="scientific">Shewanella algae</name>
    <dbReference type="NCBI Taxonomy" id="38313"/>
    <lineage>
        <taxon>Bacteria</taxon>
        <taxon>Pseudomonadati</taxon>
        <taxon>Pseudomonadota</taxon>
        <taxon>Gammaproteobacteria</taxon>
        <taxon>Alteromonadales</taxon>
        <taxon>Shewanellaceae</taxon>
        <taxon>Shewanella</taxon>
    </lineage>
</organism>
<gene>
    <name evidence="3" type="primary">nagK</name>
    <name evidence="3" type="ORF">NCTC10738_04454</name>
</gene>
<dbReference type="GO" id="GO:0045127">
    <property type="term" value="F:N-acetylglucosamine kinase activity"/>
    <property type="evidence" value="ECO:0007669"/>
    <property type="project" value="UniProtKB-EC"/>
</dbReference>
<dbReference type="Pfam" id="PF00480">
    <property type="entry name" value="ROK"/>
    <property type="match status" value="1"/>
</dbReference>
<reference evidence="3 4" key="1">
    <citation type="submission" date="2018-06" db="EMBL/GenBank/DDBJ databases">
        <authorList>
            <consortium name="Pathogen Informatics"/>
            <person name="Doyle S."/>
        </authorList>
    </citation>
    <scope>NUCLEOTIDE SEQUENCE [LARGE SCALE GENOMIC DNA]</scope>
    <source>
        <strain evidence="3 4">NCTC10738</strain>
    </source>
</reference>
<accession>A0A380C4M8</accession>
<evidence type="ECO:0000313" key="4">
    <source>
        <dbReference type="Proteomes" id="UP000254069"/>
    </source>
</evidence>
<dbReference type="Proteomes" id="UP000254069">
    <property type="component" value="Unassembled WGS sequence"/>
</dbReference>
<keyword evidence="3" id="KW-0808">Transferase</keyword>
<protein>
    <submittedName>
        <fullName evidence="3">N-acetyl-D-glucosamine kinase</fullName>
        <ecNumber evidence="3">2.7.1.59</ecNumber>
    </submittedName>
</protein>